<feature type="transmembrane region" description="Helical" evidence="1">
    <location>
        <begin position="68"/>
        <end position="93"/>
    </location>
</feature>
<organism evidence="2 3">
    <name type="scientific">Vibrio lentus</name>
    <dbReference type="NCBI Taxonomy" id="136468"/>
    <lineage>
        <taxon>Bacteria</taxon>
        <taxon>Pseudomonadati</taxon>
        <taxon>Pseudomonadota</taxon>
        <taxon>Gammaproteobacteria</taxon>
        <taxon>Vibrionales</taxon>
        <taxon>Vibrionaceae</taxon>
        <taxon>Vibrio</taxon>
    </lineage>
</organism>
<accession>A0A1B9QKJ7</accession>
<dbReference type="RefSeq" id="WP_004737469.1">
    <property type="nucleotide sequence ID" value="NZ_MAKA01000034.1"/>
</dbReference>
<protein>
    <submittedName>
        <fullName evidence="2">Uncharacterized protein</fullName>
    </submittedName>
</protein>
<keyword evidence="1" id="KW-1133">Transmembrane helix</keyword>
<reference evidence="3" key="1">
    <citation type="submission" date="2016-07" db="EMBL/GenBank/DDBJ databases">
        <title>Nontailed viruses are major unrecognized killers of bacteria in the ocean.</title>
        <authorList>
            <person name="Kauffman K."/>
            <person name="Hussain F."/>
            <person name="Yang J."/>
            <person name="Arevalo P."/>
            <person name="Brown J."/>
            <person name="Cutler M."/>
            <person name="Kelly L."/>
            <person name="Polz M.F."/>
        </authorList>
    </citation>
    <scope>NUCLEOTIDE SEQUENCE [LARGE SCALE GENOMIC DNA]</scope>
    <source>
        <strain evidence="3">10N.286.55.C1</strain>
    </source>
</reference>
<gene>
    <name evidence="2" type="ORF">BCV30_07360</name>
</gene>
<name>A0A1B9QKJ7_9VIBR</name>
<evidence type="ECO:0000313" key="2">
    <source>
        <dbReference type="EMBL" id="PME64587.1"/>
    </source>
</evidence>
<dbReference type="Proteomes" id="UP000235778">
    <property type="component" value="Unassembled WGS sequence"/>
</dbReference>
<keyword evidence="1" id="KW-0812">Transmembrane</keyword>
<dbReference type="EMBL" id="MCSI01000116">
    <property type="protein sequence ID" value="PME64587.1"/>
    <property type="molecule type" value="Genomic_DNA"/>
</dbReference>
<evidence type="ECO:0000256" key="1">
    <source>
        <dbReference type="SAM" id="Phobius"/>
    </source>
</evidence>
<evidence type="ECO:0000313" key="3">
    <source>
        <dbReference type="Proteomes" id="UP000235778"/>
    </source>
</evidence>
<dbReference type="AlphaFoldDB" id="A0A1B9QKJ7"/>
<comment type="caution">
    <text evidence="2">The sequence shown here is derived from an EMBL/GenBank/DDBJ whole genome shotgun (WGS) entry which is preliminary data.</text>
</comment>
<sequence length="95" mass="10539">MSQIKLDVKKQHDENIQFDDFCQSYLGGFEDSIGGDSNVLLANSLDRLAIALEKNGQDIEAVQLVNEAFFLGFFLVIFCGLLALPIVTFIRVLKG</sequence>
<keyword evidence="1" id="KW-0472">Membrane</keyword>
<proteinExistence type="predicted"/>